<protein>
    <recommendedName>
        <fullName evidence="3">BED-type domain-containing protein</fullName>
    </recommendedName>
</protein>
<keyword evidence="2" id="KW-1185">Reference proteome</keyword>
<comment type="caution">
    <text evidence="1">The sequence shown here is derived from an EMBL/GenBank/DDBJ whole genome shotgun (WGS) entry which is preliminary data.</text>
</comment>
<dbReference type="EMBL" id="JARJCW010000105">
    <property type="protein sequence ID" value="KAJ7193712.1"/>
    <property type="molecule type" value="Genomic_DNA"/>
</dbReference>
<proteinExistence type="predicted"/>
<feature type="non-terminal residue" evidence="1">
    <location>
        <position position="1"/>
    </location>
</feature>
<sequence length="283" mass="31688">GKKGPKSSSRDHFSAPAAVVTKAGTRWEFKCRHCTTVYTVLRTVPKGSKFEDEIPQPPLGNLATHLRTAHTADELREIPSNKPTIPRDLSAASAEITGKWLKEGKLNPAVRRTQAGFYKVFSASLIDRNLPWTTGEPDSIKLKVCDRILPPVAPHLRQAIDQWIFKREELRPLLLSDDDWQLLKAVASILQVFTQVTKTISVSKTPTLPFVLPMYEHMLKKLSTHSNDMKLHESLRLGAAAALIKLDTYYKKARACQFYVIATSEFTSANCIEFGIDVAQVLH</sequence>
<dbReference type="Proteomes" id="UP001219525">
    <property type="component" value="Unassembled WGS sequence"/>
</dbReference>
<accession>A0AAD6USC4</accession>
<organism evidence="1 2">
    <name type="scientific">Mycena pura</name>
    <dbReference type="NCBI Taxonomy" id="153505"/>
    <lineage>
        <taxon>Eukaryota</taxon>
        <taxon>Fungi</taxon>
        <taxon>Dikarya</taxon>
        <taxon>Basidiomycota</taxon>
        <taxon>Agaricomycotina</taxon>
        <taxon>Agaricomycetes</taxon>
        <taxon>Agaricomycetidae</taxon>
        <taxon>Agaricales</taxon>
        <taxon>Marasmiineae</taxon>
        <taxon>Mycenaceae</taxon>
        <taxon>Mycena</taxon>
    </lineage>
</organism>
<dbReference type="SUPFAM" id="SSF53098">
    <property type="entry name" value="Ribonuclease H-like"/>
    <property type="match status" value="1"/>
</dbReference>
<evidence type="ECO:0000313" key="1">
    <source>
        <dbReference type="EMBL" id="KAJ7193712.1"/>
    </source>
</evidence>
<reference evidence="1" key="1">
    <citation type="submission" date="2023-03" db="EMBL/GenBank/DDBJ databases">
        <title>Massive genome expansion in bonnet fungi (Mycena s.s.) driven by repeated elements and novel gene families across ecological guilds.</title>
        <authorList>
            <consortium name="Lawrence Berkeley National Laboratory"/>
            <person name="Harder C.B."/>
            <person name="Miyauchi S."/>
            <person name="Viragh M."/>
            <person name="Kuo A."/>
            <person name="Thoen E."/>
            <person name="Andreopoulos B."/>
            <person name="Lu D."/>
            <person name="Skrede I."/>
            <person name="Drula E."/>
            <person name="Henrissat B."/>
            <person name="Morin E."/>
            <person name="Kohler A."/>
            <person name="Barry K."/>
            <person name="LaButti K."/>
            <person name="Morin E."/>
            <person name="Salamov A."/>
            <person name="Lipzen A."/>
            <person name="Mereny Z."/>
            <person name="Hegedus B."/>
            <person name="Baldrian P."/>
            <person name="Stursova M."/>
            <person name="Weitz H."/>
            <person name="Taylor A."/>
            <person name="Grigoriev I.V."/>
            <person name="Nagy L.G."/>
            <person name="Martin F."/>
            <person name="Kauserud H."/>
        </authorList>
    </citation>
    <scope>NUCLEOTIDE SEQUENCE</scope>
    <source>
        <strain evidence="1">9144</strain>
    </source>
</reference>
<dbReference type="InterPro" id="IPR012337">
    <property type="entry name" value="RNaseH-like_sf"/>
</dbReference>
<gene>
    <name evidence="1" type="ORF">GGX14DRAFT_378716</name>
</gene>
<dbReference type="AlphaFoldDB" id="A0AAD6USC4"/>
<evidence type="ECO:0008006" key="3">
    <source>
        <dbReference type="Google" id="ProtNLM"/>
    </source>
</evidence>
<evidence type="ECO:0000313" key="2">
    <source>
        <dbReference type="Proteomes" id="UP001219525"/>
    </source>
</evidence>
<name>A0AAD6USC4_9AGAR</name>